<protein>
    <submittedName>
        <fullName evidence="1">Uncharacterized protein</fullName>
    </submittedName>
</protein>
<evidence type="ECO:0000313" key="1">
    <source>
        <dbReference type="EMBL" id="DAG03017.1"/>
    </source>
</evidence>
<dbReference type="EMBL" id="BK016221">
    <property type="protein sequence ID" value="DAG03017.1"/>
    <property type="molecule type" value="Genomic_DNA"/>
</dbReference>
<organism evidence="1">
    <name type="scientific">Myoviridae sp. ctBZY1</name>
    <dbReference type="NCBI Taxonomy" id="2825046"/>
    <lineage>
        <taxon>Viruses</taxon>
        <taxon>Duplodnaviria</taxon>
        <taxon>Heunggongvirae</taxon>
        <taxon>Uroviricota</taxon>
        <taxon>Caudoviricetes</taxon>
    </lineage>
</organism>
<reference evidence="1" key="1">
    <citation type="journal article" date="2021" name="Proc. Natl. Acad. Sci. U.S.A.">
        <title>A Catalog of Tens of Thousands of Viruses from Human Metagenomes Reveals Hidden Associations with Chronic Diseases.</title>
        <authorList>
            <person name="Tisza M.J."/>
            <person name="Buck C.B."/>
        </authorList>
    </citation>
    <scope>NUCLEOTIDE SEQUENCE</scope>
    <source>
        <strain evidence="1">CtBZY1</strain>
    </source>
</reference>
<name>A0A8S5V8D6_9CAUD</name>
<proteinExistence type="predicted"/>
<accession>A0A8S5V8D6</accession>
<sequence length="43" mass="5136">MRKYTEQEQQRESIIQAIEKIEDKKRSELVERFARKLANGGVE</sequence>